<dbReference type="PANTHER" id="PTHR12346">
    <property type="entry name" value="SIN3B-RELATED"/>
    <property type="match status" value="1"/>
</dbReference>
<dbReference type="GO" id="GO:0005634">
    <property type="term" value="C:nucleus"/>
    <property type="evidence" value="ECO:0007669"/>
    <property type="project" value="UniProtKB-SubCell"/>
</dbReference>
<dbReference type="EMBL" id="MU157976">
    <property type="protein sequence ID" value="KAF9521900.1"/>
    <property type="molecule type" value="Genomic_DNA"/>
</dbReference>
<evidence type="ECO:0000256" key="4">
    <source>
        <dbReference type="SAM" id="MobiDB-lite"/>
    </source>
</evidence>
<name>A0A9P6JI99_9AGAR</name>
<dbReference type="AlphaFoldDB" id="A0A9P6JI99"/>
<gene>
    <name evidence="5" type="ORF">CPB83DRAFT_911614</name>
</gene>
<dbReference type="PROSITE" id="PS51477">
    <property type="entry name" value="PAH"/>
    <property type="match status" value="1"/>
</dbReference>
<keyword evidence="2 3" id="KW-0539">Nucleus</keyword>
<evidence type="ECO:0000256" key="2">
    <source>
        <dbReference type="ARBA" id="ARBA00023242"/>
    </source>
</evidence>
<dbReference type="InterPro" id="IPR003822">
    <property type="entry name" value="PAH"/>
</dbReference>
<proteinExistence type="predicted"/>
<dbReference type="OrthoDB" id="10265969at2759"/>
<protein>
    <submittedName>
        <fullName evidence="5">Paired amphipathic helix</fullName>
    </submittedName>
</protein>
<evidence type="ECO:0000256" key="1">
    <source>
        <dbReference type="ARBA" id="ARBA00004123"/>
    </source>
</evidence>
<dbReference type="Gene3D" id="1.20.1160.11">
    <property type="entry name" value="Paired amphipathic helix"/>
    <property type="match status" value="1"/>
</dbReference>
<evidence type="ECO:0000313" key="6">
    <source>
        <dbReference type="Proteomes" id="UP000807306"/>
    </source>
</evidence>
<comment type="caution">
    <text evidence="5">The sequence shown here is derived from an EMBL/GenBank/DDBJ whole genome shotgun (WGS) entry which is preliminary data.</text>
</comment>
<sequence>MASKTNTAVAVNFLDNIKLQCENDPSKYSDFLSIMKAYKKRRISNDEVVLRICELFNGYPSLIREFNSFLPPGYVLEPSSAREESEPYITLNTPEGVTVYPRDYAVRRMGRSPPPQYRPRPFDIEA</sequence>
<feature type="region of interest" description="Disordered" evidence="4">
    <location>
        <begin position="107"/>
        <end position="126"/>
    </location>
</feature>
<accession>A0A9P6JI99</accession>
<comment type="subcellular location">
    <subcellularLocation>
        <location evidence="1 3">Nucleus</location>
    </subcellularLocation>
</comment>
<dbReference type="InterPro" id="IPR036600">
    <property type="entry name" value="PAH_sf"/>
</dbReference>
<keyword evidence="6" id="KW-1185">Reference proteome</keyword>
<dbReference type="Proteomes" id="UP000807306">
    <property type="component" value="Unassembled WGS sequence"/>
</dbReference>
<dbReference type="SUPFAM" id="SSF47762">
    <property type="entry name" value="PAH2 domain"/>
    <property type="match status" value="1"/>
</dbReference>
<dbReference type="Pfam" id="PF02671">
    <property type="entry name" value="PAH"/>
    <property type="match status" value="1"/>
</dbReference>
<organism evidence="5 6">
    <name type="scientific">Crepidotus variabilis</name>
    <dbReference type="NCBI Taxonomy" id="179855"/>
    <lineage>
        <taxon>Eukaryota</taxon>
        <taxon>Fungi</taxon>
        <taxon>Dikarya</taxon>
        <taxon>Basidiomycota</taxon>
        <taxon>Agaricomycotina</taxon>
        <taxon>Agaricomycetes</taxon>
        <taxon>Agaricomycetidae</taxon>
        <taxon>Agaricales</taxon>
        <taxon>Agaricineae</taxon>
        <taxon>Crepidotaceae</taxon>
        <taxon>Crepidotus</taxon>
    </lineage>
</organism>
<evidence type="ECO:0000313" key="5">
    <source>
        <dbReference type="EMBL" id="KAF9521900.1"/>
    </source>
</evidence>
<dbReference type="InterPro" id="IPR039774">
    <property type="entry name" value="Sin3-like"/>
</dbReference>
<reference evidence="5" key="1">
    <citation type="submission" date="2020-11" db="EMBL/GenBank/DDBJ databases">
        <authorList>
            <consortium name="DOE Joint Genome Institute"/>
            <person name="Ahrendt S."/>
            <person name="Riley R."/>
            <person name="Andreopoulos W."/>
            <person name="Labutti K."/>
            <person name="Pangilinan J."/>
            <person name="Ruiz-Duenas F.J."/>
            <person name="Barrasa J.M."/>
            <person name="Sanchez-Garcia M."/>
            <person name="Camarero S."/>
            <person name="Miyauchi S."/>
            <person name="Serrano A."/>
            <person name="Linde D."/>
            <person name="Babiker R."/>
            <person name="Drula E."/>
            <person name="Ayuso-Fernandez I."/>
            <person name="Pacheco R."/>
            <person name="Padilla G."/>
            <person name="Ferreira P."/>
            <person name="Barriuso J."/>
            <person name="Kellner H."/>
            <person name="Castanera R."/>
            <person name="Alfaro M."/>
            <person name="Ramirez L."/>
            <person name="Pisabarro A.G."/>
            <person name="Kuo A."/>
            <person name="Tritt A."/>
            <person name="Lipzen A."/>
            <person name="He G."/>
            <person name="Yan M."/>
            <person name="Ng V."/>
            <person name="Cullen D."/>
            <person name="Martin F."/>
            <person name="Rosso M.-N."/>
            <person name="Henrissat B."/>
            <person name="Hibbett D."/>
            <person name="Martinez A.T."/>
            <person name="Grigoriev I.V."/>
        </authorList>
    </citation>
    <scope>NUCLEOTIDE SEQUENCE</scope>
    <source>
        <strain evidence="5">CBS 506.95</strain>
    </source>
</reference>
<evidence type="ECO:0000256" key="3">
    <source>
        <dbReference type="PROSITE-ProRule" id="PRU00810"/>
    </source>
</evidence>
<dbReference type="GO" id="GO:0003714">
    <property type="term" value="F:transcription corepressor activity"/>
    <property type="evidence" value="ECO:0007669"/>
    <property type="project" value="InterPro"/>
</dbReference>